<feature type="transmembrane region" description="Helical" evidence="1">
    <location>
        <begin position="101"/>
        <end position="125"/>
    </location>
</feature>
<protein>
    <submittedName>
        <fullName evidence="2">Uncharacterized protein</fullName>
    </submittedName>
</protein>
<organism evidence="2 3">
    <name type="scientific">Tenacibaculum platacis</name>
    <dbReference type="NCBI Taxonomy" id="3137852"/>
    <lineage>
        <taxon>Bacteria</taxon>
        <taxon>Pseudomonadati</taxon>
        <taxon>Bacteroidota</taxon>
        <taxon>Flavobacteriia</taxon>
        <taxon>Flavobacteriales</taxon>
        <taxon>Flavobacteriaceae</taxon>
        <taxon>Tenacibaculum</taxon>
    </lineage>
</organism>
<evidence type="ECO:0000256" key="1">
    <source>
        <dbReference type="SAM" id="Phobius"/>
    </source>
</evidence>
<dbReference type="EMBL" id="CAXIXY010000005">
    <property type="protein sequence ID" value="CAL2088900.1"/>
    <property type="molecule type" value="Genomic_DNA"/>
</dbReference>
<feature type="transmembrane region" description="Helical" evidence="1">
    <location>
        <begin position="52"/>
        <end position="69"/>
    </location>
</feature>
<comment type="caution">
    <text evidence="2">The sequence shown here is derived from an EMBL/GenBank/DDBJ whole genome shotgun (WGS) entry which is preliminary data.</text>
</comment>
<keyword evidence="1" id="KW-0812">Transmembrane</keyword>
<evidence type="ECO:0000313" key="2">
    <source>
        <dbReference type="EMBL" id="CAL2088900.1"/>
    </source>
</evidence>
<feature type="transmembrane region" description="Helical" evidence="1">
    <location>
        <begin position="6"/>
        <end position="31"/>
    </location>
</feature>
<name>A0ABP1EP63_9FLAO</name>
<reference evidence="2 3" key="1">
    <citation type="submission" date="2024-05" db="EMBL/GenBank/DDBJ databases">
        <authorList>
            <person name="Duchaud E."/>
        </authorList>
    </citation>
    <scope>NUCLEOTIDE SEQUENCE [LARGE SCALE GENOMIC DNA]</scope>
    <source>
        <strain evidence="2">Ena-SAMPLE-TAB-13-05-2024-13:56:06:370-140302</strain>
    </source>
</reference>
<feature type="transmembrane region" description="Helical" evidence="1">
    <location>
        <begin position="75"/>
        <end position="92"/>
    </location>
</feature>
<keyword evidence="1" id="KW-1133">Transmembrane helix</keyword>
<proteinExistence type="predicted"/>
<feature type="transmembrane region" description="Helical" evidence="1">
    <location>
        <begin position="145"/>
        <end position="165"/>
    </location>
</feature>
<evidence type="ECO:0000313" key="3">
    <source>
        <dbReference type="Proteomes" id="UP001497416"/>
    </source>
</evidence>
<gene>
    <name evidence="2" type="ORF">T190607A01A_30212</name>
</gene>
<keyword evidence="3" id="KW-1185">Reference proteome</keyword>
<keyword evidence="1" id="KW-0472">Membrane</keyword>
<accession>A0ABP1EP63</accession>
<sequence>MLFDDLIYFLLYTFRIFFFGSFWIYAIIYYCCEKISTNKRPLKLIDEKILKSIPKIGVIWILVYLLLILIIGKYIYLTLGLLFIYCILIWLFKTRHVKEKLLYRIVLSLLFYISFETFDLLAIIISKGSIPKTWLSINISSLTVLGNLGIRFFFFIVIITLYYTLQSFFKKLFE</sequence>
<dbReference type="Proteomes" id="UP001497416">
    <property type="component" value="Unassembled WGS sequence"/>
</dbReference>